<evidence type="ECO:0000313" key="9">
    <source>
        <dbReference type="RefSeq" id="XP_015520264.1"/>
    </source>
</evidence>
<dbReference type="GeneID" id="107224639"/>
<feature type="domain" description="Ubiquitin-like protease family profile" evidence="7">
    <location>
        <begin position="391"/>
        <end position="554"/>
    </location>
</feature>
<evidence type="ECO:0000256" key="6">
    <source>
        <dbReference type="SAM" id="MobiDB-lite"/>
    </source>
</evidence>
<dbReference type="Pfam" id="PF02902">
    <property type="entry name" value="Peptidase_C48"/>
    <property type="match status" value="1"/>
</dbReference>
<proteinExistence type="inferred from homology"/>
<keyword evidence="2 10" id="KW-0645">Protease</keyword>
<evidence type="ECO:0000313" key="10">
    <source>
        <dbReference type="RefSeq" id="XP_046585851.1"/>
    </source>
</evidence>
<dbReference type="PANTHER" id="PTHR12606">
    <property type="entry name" value="SENTRIN/SUMO-SPECIFIC PROTEASE"/>
    <property type="match status" value="1"/>
</dbReference>
<dbReference type="FunFam" id="3.40.395.10:FF:000001">
    <property type="entry name" value="Sentrin-specific protease 1"/>
    <property type="match status" value="1"/>
</dbReference>
<evidence type="ECO:0000313" key="11">
    <source>
        <dbReference type="RefSeq" id="XP_046585854.1"/>
    </source>
</evidence>
<dbReference type="FunCoup" id="A0A6J0C1D9">
    <property type="interactions" value="58"/>
</dbReference>
<keyword evidence="8" id="KW-1185">Reference proteome</keyword>
<dbReference type="GO" id="GO:0005634">
    <property type="term" value="C:nucleus"/>
    <property type="evidence" value="ECO:0007669"/>
    <property type="project" value="TreeGrafter"/>
</dbReference>
<dbReference type="RefSeq" id="XP_046585854.1">
    <property type="nucleotide sequence ID" value="XM_046729898.1"/>
</dbReference>
<feature type="coiled-coil region" evidence="5">
    <location>
        <begin position="299"/>
        <end position="329"/>
    </location>
</feature>
<feature type="region of interest" description="Disordered" evidence="6">
    <location>
        <begin position="235"/>
        <end position="255"/>
    </location>
</feature>
<evidence type="ECO:0000256" key="4">
    <source>
        <dbReference type="ARBA" id="ARBA00022807"/>
    </source>
</evidence>
<dbReference type="OrthoDB" id="1939479at2759"/>
<keyword evidence="3" id="KW-0378">Hydrolase</keyword>
<dbReference type="Gene3D" id="3.40.395.10">
    <property type="entry name" value="Adenoviral Proteinase, Chain A"/>
    <property type="match status" value="1"/>
</dbReference>
<sequence>MFLFDYFKKLFGYADEISRKRKIPDSPSSSEIFIPVKKQCRDLEMGNLKTKLRDYRYSIEDDDSIKISTKSLYQAKYTKNLSNGINSENCEGFSSAKLGSTMKPSKKGTHTPRSSKCDGSGFDWPAKNSNLNANKSTDSGMSTLAKTSLLREKMQYGEILQNYIPARIQEINAIKFTKAKGCAKGPTELIHSEKYKPCQRQPLGKSTNILFPTSSSSWYRHNDFTDRNTVPEIKIGEHDPNRRKSTPVGDVTRHETSLPLRNSNVARQSFGHKNTTANSLRDLLASKAVLKNDYISEVSKRYDARIEECQKQAEELKREKDLLAKHNRLTREAVLEEQFHRSLRLCEPVLDDTEEPEDEPLPSLTNEMLQEIKHALIPHPPNQVLVEGFGLQITRKDIHTLSGLNWLNDEVINFYMNLLIVRGNSGGNFPKVHALNTFFYPKLLSGGHSSLKRWTRKVDIFSKEMLVVPIHLGMHWCMSIVDFRDKTIRYFDSMGGSNPKCLNALKQYLQDESLDKKKQPYDMTGWKLENVKDIPQQMNGSDCGVFSCMFAEYLCANKRLTFSQEDMPYFRNKMVYEILKSKLL</sequence>
<evidence type="ECO:0000313" key="8">
    <source>
        <dbReference type="Proteomes" id="UP000829291"/>
    </source>
</evidence>
<evidence type="ECO:0000256" key="5">
    <source>
        <dbReference type="SAM" id="Coils"/>
    </source>
</evidence>
<comment type="similarity">
    <text evidence="1">Belongs to the peptidase C48 family.</text>
</comment>
<feature type="region of interest" description="Disordered" evidence="6">
    <location>
        <begin position="96"/>
        <end position="123"/>
    </location>
</feature>
<reference evidence="9" key="1">
    <citation type="submission" date="2025-04" db="UniProtKB">
        <authorList>
            <consortium name="RefSeq"/>
        </authorList>
    </citation>
    <scope>IDENTIFICATION</scope>
    <source>
        <tissue evidence="10 11">Thorax and Abdomen</tissue>
        <tissue evidence="9">Whole body</tissue>
    </source>
</reference>
<organism evidence="8 9">
    <name type="scientific">Neodiprion lecontei</name>
    <name type="common">Redheaded pine sawfly</name>
    <dbReference type="NCBI Taxonomy" id="441921"/>
    <lineage>
        <taxon>Eukaryota</taxon>
        <taxon>Metazoa</taxon>
        <taxon>Ecdysozoa</taxon>
        <taxon>Arthropoda</taxon>
        <taxon>Hexapoda</taxon>
        <taxon>Insecta</taxon>
        <taxon>Pterygota</taxon>
        <taxon>Neoptera</taxon>
        <taxon>Endopterygota</taxon>
        <taxon>Hymenoptera</taxon>
        <taxon>Tenthredinoidea</taxon>
        <taxon>Diprionidae</taxon>
        <taxon>Diprioninae</taxon>
        <taxon>Neodiprion</taxon>
    </lineage>
</organism>
<evidence type="ECO:0000256" key="1">
    <source>
        <dbReference type="ARBA" id="ARBA00005234"/>
    </source>
</evidence>
<keyword evidence="4" id="KW-0788">Thiol protease</keyword>
<protein>
    <submittedName>
        <fullName evidence="9 10 11">Sentrin-specific protease 1</fullName>
    </submittedName>
</protein>
<dbReference type="GO" id="GO:0006508">
    <property type="term" value="P:proteolysis"/>
    <property type="evidence" value="ECO:0007669"/>
    <property type="project" value="UniProtKB-KW"/>
</dbReference>
<dbReference type="KEGG" id="nlo:107224639"/>
<keyword evidence="5" id="KW-0175">Coiled coil</keyword>
<dbReference type="GO" id="GO:0060255">
    <property type="term" value="P:regulation of macromolecule metabolic process"/>
    <property type="evidence" value="ECO:0007669"/>
    <property type="project" value="UniProtKB-ARBA"/>
</dbReference>
<accession>A0A6J0C1D9</accession>
<evidence type="ECO:0000256" key="2">
    <source>
        <dbReference type="ARBA" id="ARBA00022670"/>
    </source>
</evidence>
<gene>
    <name evidence="9 10 11 12" type="primary">LOC107224639</name>
</gene>
<evidence type="ECO:0000256" key="3">
    <source>
        <dbReference type="ARBA" id="ARBA00022801"/>
    </source>
</evidence>
<dbReference type="GO" id="GO:0080090">
    <property type="term" value="P:regulation of primary metabolic process"/>
    <property type="evidence" value="ECO:0007669"/>
    <property type="project" value="UniProtKB-ARBA"/>
</dbReference>
<dbReference type="PROSITE" id="PS50600">
    <property type="entry name" value="ULP_PROTEASE"/>
    <property type="match status" value="1"/>
</dbReference>
<dbReference type="AlphaFoldDB" id="A0A6J0C1D9"/>
<name>A0A6J0C1D9_NEOLC</name>
<dbReference type="InterPro" id="IPR003653">
    <property type="entry name" value="Peptidase_C48_C"/>
</dbReference>
<dbReference type="RefSeq" id="XP_046585859.1">
    <property type="nucleotide sequence ID" value="XM_046729903.1"/>
</dbReference>
<dbReference type="Proteomes" id="UP000829291">
    <property type="component" value="Chromosome 1"/>
</dbReference>
<evidence type="ECO:0000313" key="12">
    <source>
        <dbReference type="RefSeq" id="XP_046585859.1"/>
    </source>
</evidence>
<dbReference type="GO" id="GO:0016929">
    <property type="term" value="F:deSUMOylase activity"/>
    <property type="evidence" value="ECO:0007669"/>
    <property type="project" value="TreeGrafter"/>
</dbReference>
<dbReference type="RefSeq" id="XP_015520264.1">
    <property type="nucleotide sequence ID" value="XM_015664778.1"/>
</dbReference>
<dbReference type="RefSeq" id="XP_046585851.1">
    <property type="nucleotide sequence ID" value="XM_046729895.1"/>
</dbReference>
<evidence type="ECO:0000259" key="7">
    <source>
        <dbReference type="PROSITE" id="PS50600"/>
    </source>
</evidence>
<dbReference type="InParanoid" id="A0A6J0C1D9"/>
<dbReference type="GO" id="GO:0016926">
    <property type="term" value="P:protein desumoylation"/>
    <property type="evidence" value="ECO:0007669"/>
    <property type="project" value="TreeGrafter"/>
</dbReference>
<dbReference type="PANTHER" id="PTHR12606:SF141">
    <property type="entry name" value="GH15225P-RELATED"/>
    <property type="match status" value="1"/>
</dbReference>
<dbReference type="SUPFAM" id="SSF54001">
    <property type="entry name" value="Cysteine proteinases"/>
    <property type="match status" value="1"/>
</dbReference>
<dbReference type="InterPro" id="IPR038765">
    <property type="entry name" value="Papain-like_cys_pep_sf"/>
</dbReference>